<dbReference type="InterPro" id="IPR002838">
    <property type="entry name" value="AIM24"/>
</dbReference>
<dbReference type="Pfam" id="PF01987">
    <property type="entry name" value="AIM24"/>
    <property type="match status" value="1"/>
</dbReference>
<dbReference type="KEGG" id="pbor:BSF38_03301"/>
<dbReference type="SUPFAM" id="SSF51219">
    <property type="entry name" value="TRAP-like"/>
    <property type="match status" value="1"/>
</dbReference>
<proteinExistence type="predicted"/>
<reference evidence="2" key="1">
    <citation type="submission" date="2016-12" db="EMBL/GenBank/DDBJ databases">
        <title>Comparative genomics of four Isosphaeraceae planctomycetes: a common pool of plasmids and glycoside hydrolase genes.</title>
        <authorList>
            <person name="Ivanova A."/>
        </authorList>
    </citation>
    <scope>NUCLEOTIDE SEQUENCE [LARGE SCALE GENOMIC DNA]</scope>
    <source>
        <strain evidence="2">PX4</strain>
    </source>
</reference>
<dbReference type="EMBL" id="CP019082">
    <property type="protein sequence ID" value="APW61773.1"/>
    <property type="molecule type" value="Genomic_DNA"/>
</dbReference>
<dbReference type="InterPro" id="IPR036983">
    <property type="entry name" value="AIM24_sf"/>
</dbReference>
<dbReference type="InterPro" id="IPR016031">
    <property type="entry name" value="Trp_RNA-bd_attenuator-like_dom"/>
</dbReference>
<dbReference type="Gene3D" id="3.60.160.10">
    <property type="entry name" value="Mitochondrial biogenesis AIM24"/>
    <property type="match status" value="1"/>
</dbReference>
<dbReference type="NCBIfam" id="TIGR00266">
    <property type="entry name" value="TIGR00266 family protein"/>
    <property type="match status" value="1"/>
</dbReference>
<organism evidence="1 2">
    <name type="scientific">Paludisphaera borealis</name>
    <dbReference type="NCBI Taxonomy" id="1387353"/>
    <lineage>
        <taxon>Bacteria</taxon>
        <taxon>Pseudomonadati</taxon>
        <taxon>Planctomycetota</taxon>
        <taxon>Planctomycetia</taxon>
        <taxon>Isosphaerales</taxon>
        <taxon>Isosphaeraceae</taxon>
        <taxon>Paludisphaera</taxon>
    </lineage>
</organism>
<evidence type="ECO:0008006" key="3">
    <source>
        <dbReference type="Google" id="ProtNLM"/>
    </source>
</evidence>
<evidence type="ECO:0000313" key="1">
    <source>
        <dbReference type="EMBL" id="APW61773.1"/>
    </source>
</evidence>
<dbReference type="PANTHER" id="PTHR43657:SF1">
    <property type="entry name" value="ALTERED INHERITANCE OF MITOCHONDRIA PROTEIN 24, MITOCHONDRIAL"/>
    <property type="match status" value="1"/>
</dbReference>
<gene>
    <name evidence="1" type="ORF">BSF38_03301</name>
</gene>
<evidence type="ECO:0000313" key="2">
    <source>
        <dbReference type="Proteomes" id="UP000186309"/>
    </source>
</evidence>
<name>A0A1U7CSC0_9BACT</name>
<dbReference type="PANTHER" id="PTHR43657">
    <property type="entry name" value="TRYPTOPHAN RNA-BINDING ATTENUATOR PROTEIN-LIKE PROTEIN"/>
    <property type="match status" value="1"/>
</dbReference>
<dbReference type="RefSeq" id="WP_076347384.1">
    <property type="nucleotide sequence ID" value="NZ_CP019082.1"/>
</dbReference>
<dbReference type="OrthoDB" id="9779518at2"/>
<protein>
    <recommendedName>
        <fullName evidence="3">TIGR00266 family protein</fullName>
    </recommendedName>
</protein>
<keyword evidence="2" id="KW-1185">Reference proteome</keyword>
<dbReference type="STRING" id="1387353.BSF38_03301"/>
<dbReference type="Proteomes" id="UP000186309">
    <property type="component" value="Chromosome"/>
</dbReference>
<accession>A0A1U7CSC0</accession>
<sequence length="229" mass="24442">MQIEIPDRGGFASALVHLKPGEEFVSEAGAMYVASDNIDIDVTTRAKHSGGVLGGLRRMLASEGFFLSTYRTTDGRPGHVGLAPVHMGDVSRVDMDGSVAWLCAGGSYLGSARTIDVDTKFQGFKGFFSGESLSFVRLSGTGPFLVSAFGQIVELEVRGGLTVDTGHVVAYEETLEYSLGKIGGSWLQSFLAGEGIVFHFSGHGKLLVQSHNPDEFGRRIGSALPPRER</sequence>
<dbReference type="AlphaFoldDB" id="A0A1U7CSC0"/>